<dbReference type="InterPro" id="IPR020904">
    <property type="entry name" value="Sc_DH/Rdtase_CS"/>
</dbReference>
<organism evidence="6 7">
    <name type="scientific">Ramazzottius varieornatus</name>
    <name type="common">Water bear</name>
    <name type="synonym">Tardigrade</name>
    <dbReference type="NCBI Taxonomy" id="947166"/>
    <lineage>
        <taxon>Eukaryota</taxon>
        <taxon>Metazoa</taxon>
        <taxon>Ecdysozoa</taxon>
        <taxon>Tardigrada</taxon>
        <taxon>Eutardigrada</taxon>
        <taxon>Parachela</taxon>
        <taxon>Hypsibioidea</taxon>
        <taxon>Ramazzottiidae</taxon>
        <taxon>Ramazzottius</taxon>
    </lineage>
</organism>
<evidence type="ECO:0000256" key="5">
    <source>
        <dbReference type="RuleBase" id="RU000363"/>
    </source>
</evidence>
<keyword evidence="3" id="KW-0560">Oxidoreductase</keyword>
<dbReference type="InterPro" id="IPR036291">
    <property type="entry name" value="NAD(P)-bd_dom_sf"/>
</dbReference>
<dbReference type="CDD" id="cd05324">
    <property type="entry name" value="carb_red_PTCR-like_SDR_c"/>
    <property type="match status" value="1"/>
</dbReference>
<reference evidence="6 7" key="1">
    <citation type="journal article" date="2016" name="Nat. Commun.">
        <title>Extremotolerant tardigrade genome and improved radiotolerance of human cultured cells by tardigrade-unique protein.</title>
        <authorList>
            <person name="Hashimoto T."/>
            <person name="Horikawa D.D."/>
            <person name="Saito Y."/>
            <person name="Kuwahara H."/>
            <person name="Kozuka-Hata H."/>
            <person name="Shin-I T."/>
            <person name="Minakuchi Y."/>
            <person name="Ohishi K."/>
            <person name="Motoyama A."/>
            <person name="Aizu T."/>
            <person name="Enomoto A."/>
            <person name="Kondo K."/>
            <person name="Tanaka S."/>
            <person name="Hara Y."/>
            <person name="Koshikawa S."/>
            <person name="Sagara H."/>
            <person name="Miura T."/>
            <person name="Yokobori S."/>
            <person name="Miyagawa K."/>
            <person name="Suzuki Y."/>
            <person name="Kubo T."/>
            <person name="Oyama M."/>
            <person name="Kohara Y."/>
            <person name="Fujiyama A."/>
            <person name="Arakawa K."/>
            <person name="Katayama T."/>
            <person name="Toyoda A."/>
            <person name="Kunieda T."/>
        </authorList>
    </citation>
    <scope>NUCLEOTIDE SEQUENCE [LARGE SCALE GENOMIC DNA]</scope>
    <source>
        <strain evidence="6 7">YOKOZUNA-1</strain>
    </source>
</reference>
<dbReference type="SUPFAM" id="SSF51735">
    <property type="entry name" value="NAD(P)-binding Rossmann-fold domains"/>
    <property type="match status" value="1"/>
</dbReference>
<evidence type="ECO:0000256" key="4">
    <source>
        <dbReference type="ARBA" id="ARBA00026118"/>
    </source>
</evidence>
<evidence type="ECO:0000256" key="1">
    <source>
        <dbReference type="ARBA" id="ARBA00006484"/>
    </source>
</evidence>
<dbReference type="PRINTS" id="PR00081">
    <property type="entry name" value="GDHRDH"/>
</dbReference>
<dbReference type="PANTHER" id="PTHR43963">
    <property type="entry name" value="CARBONYL REDUCTASE 1-RELATED"/>
    <property type="match status" value="1"/>
</dbReference>
<dbReference type="AlphaFoldDB" id="A0A1D1V6T3"/>
<accession>A0A1D1V6T3</accession>
<sequence length="322" mass="35261">MSAGNSSSPAALVTGANKGIGYETVRQLSKEFKGTIYLTARDEARGKEAVKKLHEEGTKNVEFLQMDVTDGYTINAARNFIKEKHGGLDVLVNNAGIAAQDETVSPAERMQKLPSLQVVQRTIATNFNGLLDVCKAFFPILRPHARVVNVSSELGTLKRLENPEIKGRLVADDLTVAEVEKIMAEYAKFEPNENNNNGYPDTGIGPYAMSKIGVTAVSRVQQRDFDREKPEQDIIVNACCPGYVATDLNHHSGFGTVQEGADTPVYLALLPPQDGNQKGSDIPRGQFVKNRKVLDWVRGQGGLGKEDMQPFMRSKGQTQKNL</sequence>
<proteinExistence type="inferred from homology"/>
<keyword evidence="7" id="KW-1185">Reference proteome</keyword>
<dbReference type="InterPro" id="IPR002347">
    <property type="entry name" value="SDR_fam"/>
</dbReference>
<dbReference type="STRING" id="947166.A0A1D1V6T3"/>
<evidence type="ECO:0000256" key="3">
    <source>
        <dbReference type="ARBA" id="ARBA00023002"/>
    </source>
</evidence>
<dbReference type="GO" id="GO:0004090">
    <property type="term" value="F:carbonyl reductase (NADPH) activity"/>
    <property type="evidence" value="ECO:0007669"/>
    <property type="project" value="UniProtKB-EC"/>
</dbReference>
<dbReference type="PRINTS" id="PR00080">
    <property type="entry name" value="SDRFAMILY"/>
</dbReference>
<comment type="caution">
    <text evidence="6">The sequence shown here is derived from an EMBL/GenBank/DDBJ whole genome shotgun (WGS) entry which is preliminary data.</text>
</comment>
<dbReference type="PANTHER" id="PTHR43963:SF6">
    <property type="entry name" value="CHAIN DEHYDROGENASE FAMILY PROTEIN, PUTATIVE (AFU_ORTHOLOGUE AFUA_3G15350)-RELATED"/>
    <property type="match status" value="1"/>
</dbReference>
<name>A0A1D1V6T3_RAMVA</name>
<keyword evidence="2" id="KW-0521">NADP</keyword>
<protein>
    <recommendedName>
        <fullName evidence="4">carbonyl reductase (NADPH)</fullName>
        <ecNumber evidence="4">1.1.1.184</ecNumber>
    </recommendedName>
</protein>
<gene>
    <name evidence="6" type="primary">RvY_08708-1</name>
    <name evidence="6" type="synonym">RvY_08708.1</name>
    <name evidence="6" type="ORF">RvY_08708</name>
</gene>
<evidence type="ECO:0000313" key="6">
    <source>
        <dbReference type="EMBL" id="GAU97401.1"/>
    </source>
</evidence>
<evidence type="ECO:0000256" key="2">
    <source>
        <dbReference type="ARBA" id="ARBA00022857"/>
    </source>
</evidence>
<dbReference type="Pfam" id="PF00106">
    <property type="entry name" value="adh_short"/>
    <property type="match status" value="1"/>
</dbReference>
<dbReference type="Proteomes" id="UP000186922">
    <property type="component" value="Unassembled WGS sequence"/>
</dbReference>
<evidence type="ECO:0000313" key="7">
    <source>
        <dbReference type="Proteomes" id="UP000186922"/>
    </source>
</evidence>
<dbReference type="EC" id="1.1.1.184" evidence="4"/>
<dbReference type="InterPro" id="IPR045313">
    <property type="entry name" value="CBR1-like"/>
</dbReference>
<dbReference type="PROSITE" id="PS00061">
    <property type="entry name" value="ADH_SHORT"/>
    <property type="match status" value="1"/>
</dbReference>
<comment type="similarity">
    <text evidence="1 5">Belongs to the short-chain dehydrogenases/reductases (SDR) family.</text>
</comment>
<dbReference type="Gene3D" id="3.40.50.720">
    <property type="entry name" value="NAD(P)-binding Rossmann-like Domain"/>
    <property type="match status" value="1"/>
</dbReference>
<dbReference type="EMBL" id="BDGG01000004">
    <property type="protein sequence ID" value="GAU97401.1"/>
    <property type="molecule type" value="Genomic_DNA"/>
</dbReference>
<dbReference type="OrthoDB" id="7289984at2759"/>